<evidence type="ECO:0000259" key="2">
    <source>
        <dbReference type="PROSITE" id="PS51029"/>
    </source>
</evidence>
<proteinExistence type="predicted"/>
<dbReference type="SMART" id="SM00595">
    <property type="entry name" value="MADF"/>
    <property type="match status" value="1"/>
</dbReference>
<reference evidence="3" key="1">
    <citation type="submission" date="2021-04" db="EMBL/GenBank/DDBJ databases">
        <authorList>
            <person name="Tunstrom K."/>
        </authorList>
    </citation>
    <scope>NUCLEOTIDE SEQUENCE</scope>
</reference>
<keyword evidence="4" id="KW-1185">Reference proteome</keyword>
<comment type="caution">
    <text evidence="3">The sequence shown here is derived from an EMBL/GenBank/DDBJ whole genome shotgun (WGS) entry which is preliminary data.</text>
</comment>
<gene>
    <name evidence="3" type="ORF">PAPOLLO_LOCUS20582</name>
</gene>
<dbReference type="Pfam" id="PF10545">
    <property type="entry name" value="MADF_DNA_bdg"/>
    <property type="match status" value="1"/>
</dbReference>
<feature type="compositionally biased region" description="Pro residues" evidence="1">
    <location>
        <begin position="144"/>
        <end position="154"/>
    </location>
</feature>
<feature type="domain" description="MADF" evidence="2">
    <location>
        <begin position="11"/>
        <end position="106"/>
    </location>
</feature>
<dbReference type="InterPro" id="IPR006578">
    <property type="entry name" value="MADF-dom"/>
</dbReference>
<name>A0A8S3XTU4_PARAO</name>
<dbReference type="AlphaFoldDB" id="A0A8S3XTU4"/>
<evidence type="ECO:0000313" key="3">
    <source>
        <dbReference type="EMBL" id="CAG5035590.1"/>
    </source>
</evidence>
<accession>A0A8S3XTU4</accession>
<dbReference type="OrthoDB" id="8121269at2759"/>
<dbReference type="Proteomes" id="UP000691718">
    <property type="component" value="Unassembled WGS sequence"/>
</dbReference>
<feature type="compositionally biased region" description="Acidic residues" evidence="1">
    <location>
        <begin position="120"/>
        <end position="130"/>
    </location>
</feature>
<dbReference type="PANTHER" id="PTHR21505:SF15">
    <property type="entry name" value="RE18252P"/>
    <property type="match status" value="1"/>
</dbReference>
<evidence type="ECO:0000256" key="1">
    <source>
        <dbReference type="SAM" id="MobiDB-lite"/>
    </source>
</evidence>
<feature type="region of interest" description="Disordered" evidence="1">
    <location>
        <begin position="115"/>
        <end position="175"/>
    </location>
</feature>
<organism evidence="3 4">
    <name type="scientific">Parnassius apollo</name>
    <name type="common">Apollo butterfly</name>
    <name type="synonym">Papilio apollo</name>
    <dbReference type="NCBI Taxonomy" id="110799"/>
    <lineage>
        <taxon>Eukaryota</taxon>
        <taxon>Metazoa</taxon>
        <taxon>Ecdysozoa</taxon>
        <taxon>Arthropoda</taxon>
        <taxon>Hexapoda</taxon>
        <taxon>Insecta</taxon>
        <taxon>Pterygota</taxon>
        <taxon>Neoptera</taxon>
        <taxon>Endopterygota</taxon>
        <taxon>Lepidoptera</taxon>
        <taxon>Glossata</taxon>
        <taxon>Ditrysia</taxon>
        <taxon>Papilionoidea</taxon>
        <taxon>Papilionidae</taxon>
        <taxon>Parnassiinae</taxon>
        <taxon>Parnassini</taxon>
        <taxon>Parnassius</taxon>
        <taxon>Parnassius</taxon>
    </lineage>
</organism>
<protein>
    <submittedName>
        <fullName evidence="3">(apollo) hypothetical protein</fullName>
    </submittedName>
</protein>
<dbReference type="PROSITE" id="PS51029">
    <property type="entry name" value="MADF"/>
    <property type="match status" value="1"/>
</dbReference>
<dbReference type="PANTHER" id="PTHR21505">
    <property type="entry name" value="MADF DOMAIN-CONTAINING PROTEIN-RELATED"/>
    <property type="match status" value="1"/>
</dbReference>
<sequence>MSCWSNEESLSFLKHYQMEPCIWNPKDANHKDKKKQADAWIRLAELTGRPVKEIKNKKGDIDDYFSQALEKKKRESMRPGAGAEEIYNPTWYAYETMESFLLPVYTCNEGINTETQSQQIEEDTDQTEDDPPIRDRTSTVITPSTPPSRSPSRPPFIQAVTNKRRRPASEKAEKEKAVAFGQLTNVLGQRQNENIPAHKDDDCNLYAKLLAIKLRELSTDERKIMMYQIDGLFINRISQKSNERHTPYPQYYSRPSSMAGTYSTPSPQVIPVSNLFITTKVFFPSPNTQTSYSAPDMAKHIPTPIAPAPSTSTAPSSSIRIISNQIINPAPRETNIINMAMLNACEDLDSST</sequence>
<evidence type="ECO:0000313" key="4">
    <source>
        <dbReference type="Proteomes" id="UP000691718"/>
    </source>
</evidence>
<dbReference type="EMBL" id="CAJQZP010001275">
    <property type="protein sequence ID" value="CAG5035590.1"/>
    <property type="molecule type" value="Genomic_DNA"/>
</dbReference>